<dbReference type="InterPro" id="IPR000634">
    <property type="entry name" value="Ser/Thr_deHydtase_PyrdxlP-BS"/>
</dbReference>
<dbReference type="Proteomes" id="UP000277007">
    <property type="component" value="Unassembled WGS sequence"/>
</dbReference>
<dbReference type="InterPro" id="IPR001926">
    <property type="entry name" value="TrpB-like_PALP"/>
</dbReference>
<evidence type="ECO:0000256" key="1">
    <source>
        <dbReference type="ARBA" id="ARBA00001933"/>
    </source>
</evidence>
<dbReference type="GO" id="GO:0004795">
    <property type="term" value="F:threonine synthase activity"/>
    <property type="evidence" value="ECO:0007669"/>
    <property type="project" value="UniProtKB-UniRule"/>
</dbReference>
<dbReference type="EC" id="4.2.3.1" evidence="4 11"/>
<dbReference type="EMBL" id="RXMA01000008">
    <property type="protein sequence ID" value="RTR20662.1"/>
    <property type="molecule type" value="Genomic_DNA"/>
</dbReference>
<keyword evidence="7" id="KW-0791">Threonine biosynthesis</keyword>
<accession>A0A431VIG9</accession>
<gene>
    <name evidence="15" type="ORF">EJ903_11150</name>
</gene>
<dbReference type="AlphaFoldDB" id="A0A431VIG9"/>
<dbReference type="CDD" id="cd01560">
    <property type="entry name" value="Thr-synth_2"/>
    <property type="match status" value="1"/>
</dbReference>
<dbReference type="Pfam" id="PF14821">
    <property type="entry name" value="Thr_synth_N"/>
    <property type="match status" value="1"/>
</dbReference>
<comment type="cofactor">
    <cofactor evidence="1 12">
        <name>pyridoxal 5'-phosphate</name>
        <dbReference type="ChEBI" id="CHEBI:597326"/>
    </cofactor>
</comment>
<evidence type="ECO:0000256" key="12">
    <source>
        <dbReference type="PIRSR" id="PIRSR604450-51"/>
    </source>
</evidence>
<dbReference type="GO" id="GO:0009088">
    <property type="term" value="P:threonine biosynthetic process"/>
    <property type="evidence" value="ECO:0007669"/>
    <property type="project" value="UniProtKB-UniRule"/>
</dbReference>
<dbReference type="InterPro" id="IPR051166">
    <property type="entry name" value="Threonine_Synthase"/>
</dbReference>
<comment type="catalytic activity">
    <reaction evidence="10">
        <text>O-phospho-L-homoserine + H2O = L-threonine + phosphate</text>
        <dbReference type="Rhea" id="RHEA:10840"/>
        <dbReference type="ChEBI" id="CHEBI:15377"/>
        <dbReference type="ChEBI" id="CHEBI:43474"/>
        <dbReference type="ChEBI" id="CHEBI:57590"/>
        <dbReference type="ChEBI" id="CHEBI:57926"/>
        <dbReference type="EC" id="4.2.3.1"/>
    </reaction>
</comment>
<keyword evidence="6" id="KW-0028">Amino-acid biosynthesis</keyword>
<dbReference type="InterPro" id="IPR004450">
    <property type="entry name" value="Thr_synthase-like"/>
</dbReference>
<evidence type="ECO:0000256" key="4">
    <source>
        <dbReference type="ARBA" id="ARBA00013028"/>
    </source>
</evidence>
<dbReference type="PANTHER" id="PTHR42690:SF1">
    <property type="entry name" value="THREONINE SYNTHASE-LIKE 2"/>
    <property type="match status" value="1"/>
</dbReference>
<evidence type="ECO:0000256" key="6">
    <source>
        <dbReference type="ARBA" id="ARBA00022605"/>
    </source>
</evidence>
<dbReference type="InterPro" id="IPR029144">
    <property type="entry name" value="Thr_synth_N"/>
</dbReference>
<evidence type="ECO:0000259" key="13">
    <source>
        <dbReference type="Pfam" id="PF00291"/>
    </source>
</evidence>
<protein>
    <recommendedName>
        <fullName evidence="5 11">Threonine synthase</fullName>
        <ecNumber evidence="4 11">4.2.3.1</ecNumber>
    </recommendedName>
</protein>
<dbReference type="Gene3D" id="3.40.50.1100">
    <property type="match status" value="2"/>
</dbReference>
<reference evidence="15 16" key="1">
    <citation type="submission" date="2018-12" db="EMBL/GenBank/DDBJ databases">
        <authorList>
            <person name="Yang Y."/>
        </authorList>
    </citation>
    <scope>NUCLEOTIDE SEQUENCE [LARGE SCALE GENOMIC DNA]</scope>
    <source>
        <strain evidence="15 16">L-25-5w-1</strain>
    </source>
</reference>
<evidence type="ECO:0000256" key="9">
    <source>
        <dbReference type="ARBA" id="ARBA00023239"/>
    </source>
</evidence>
<keyword evidence="9 15" id="KW-0456">Lyase</keyword>
<dbReference type="InterPro" id="IPR037158">
    <property type="entry name" value="Thr_synth_N_sf"/>
</dbReference>
<evidence type="ECO:0000256" key="11">
    <source>
        <dbReference type="NCBIfam" id="TIGR00260"/>
    </source>
</evidence>
<evidence type="ECO:0000256" key="7">
    <source>
        <dbReference type="ARBA" id="ARBA00022697"/>
    </source>
</evidence>
<dbReference type="SUPFAM" id="SSF53686">
    <property type="entry name" value="Tryptophan synthase beta subunit-like PLP-dependent enzymes"/>
    <property type="match status" value="1"/>
</dbReference>
<dbReference type="PROSITE" id="PS00165">
    <property type="entry name" value="DEHYDRATASE_SER_THR"/>
    <property type="match status" value="1"/>
</dbReference>
<dbReference type="RefSeq" id="WP_126615119.1">
    <property type="nucleotide sequence ID" value="NZ_JBHUCY010000077.1"/>
</dbReference>
<evidence type="ECO:0000256" key="10">
    <source>
        <dbReference type="ARBA" id="ARBA00049144"/>
    </source>
</evidence>
<dbReference type="InterPro" id="IPR036052">
    <property type="entry name" value="TrpB-like_PALP_sf"/>
</dbReference>
<dbReference type="UniPathway" id="UPA00050">
    <property type="reaction ID" value="UER00065"/>
</dbReference>
<dbReference type="PANTHER" id="PTHR42690">
    <property type="entry name" value="THREONINE SYNTHASE FAMILY MEMBER"/>
    <property type="match status" value="1"/>
</dbReference>
<evidence type="ECO:0000259" key="14">
    <source>
        <dbReference type="Pfam" id="PF14821"/>
    </source>
</evidence>
<dbReference type="GO" id="GO:0030170">
    <property type="term" value="F:pyridoxal phosphate binding"/>
    <property type="evidence" value="ECO:0007669"/>
    <property type="project" value="InterPro"/>
</dbReference>
<proteinExistence type="inferred from homology"/>
<sequence length="473" mass="50772">MQYVSTRGAAPVLGFEDVLLAGLARDGGLYVPQSWPQFSADDIRALRGLPYSEIAVRVMLPFLGGAIDEDAFRAIVTDAYASFDHSAVTPLIQLDQTTWVLELFHGPTLAFKDVALQLLGRLFDHVLAKRGERVTIVGATSGDTGSAAIEACRDRQNVDIFIMHPKGRTSEVQRRQMTSVLSSNVHNIALDGTFDDCQDLVKGMFNDTAFRDTMGLSAVNSINWARIMAQIVYYFTAAVALGAPDRKIAFTVPTGNFGNVYAAYGARAMGLPIDKLVVGSNSNDILARFFASGTMAAAPVVPTFSPSMDIQISSNFERLLFDLLDRDGDAVTAALNRFRAEGNFAVTDAQLAKALSIFAGHRVGEDGTMETVATTWANSGYLLDPHTAVGVAAAKAAKAKAEVDPSVPMVVLATAHPAKFPDAVEKASGRRPALPPRLSDLYEREERLSDLPNDLATVQAFVAARARAAQEAA</sequence>
<evidence type="ECO:0000256" key="2">
    <source>
        <dbReference type="ARBA" id="ARBA00004979"/>
    </source>
</evidence>
<dbReference type="Pfam" id="PF24857">
    <property type="entry name" value="THR4_C"/>
    <property type="match status" value="1"/>
</dbReference>
<keyword evidence="8 12" id="KW-0663">Pyridoxal phosphate</keyword>
<evidence type="ECO:0000256" key="8">
    <source>
        <dbReference type="ARBA" id="ARBA00022898"/>
    </source>
</evidence>
<comment type="pathway">
    <text evidence="2">Amino-acid biosynthesis; L-threonine biosynthesis; L-threonine from L-aspartate: step 5/5.</text>
</comment>
<evidence type="ECO:0000313" key="15">
    <source>
        <dbReference type="EMBL" id="RTR20662.1"/>
    </source>
</evidence>
<feature type="domain" description="Threonine synthase N-terminal" evidence="14">
    <location>
        <begin position="2"/>
        <end position="80"/>
    </location>
</feature>
<feature type="domain" description="Tryptophan synthase beta chain-like PALP" evidence="13">
    <location>
        <begin position="87"/>
        <end position="332"/>
    </location>
</feature>
<evidence type="ECO:0000256" key="5">
    <source>
        <dbReference type="ARBA" id="ARBA00018679"/>
    </source>
</evidence>
<keyword evidence="16" id="KW-1185">Reference proteome</keyword>
<dbReference type="Gene3D" id="3.90.1380.10">
    <property type="entry name" value="Threonine synthase, N-terminal domain"/>
    <property type="match status" value="1"/>
</dbReference>
<dbReference type="Pfam" id="PF00291">
    <property type="entry name" value="PALP"/>
    <property type="match status" value="1"/>
</dbReference>
<feature type="modified residue" description="N6-(pyridoxal phosphate)lysine" evidence="12">
    <location>
        <position position="112"/>
    </location>
</feature>
<evidence type="ECO:0000256" key="3">
    <source>
        <dbReference type="ARBA" id="ARBA00005517"/>
    </source>
</evidence>
<organism evidence="15 16">
    <name type="scientific">Azospirillum griseum</name>
    <dbReference type="NCBI Taxonomy" id="2496639"/>
    <lineage>
        <taxon>Bacteria</taxon>
        <taxon>Pseudomonadati</taxon>
        <taxon>Pseudomonadota</taxon>
        <taxon>Alphaproteobacteria</taxon>
        <taxon>Rhodospirillales</taxon>
        <taxon>Azospirillaceae</taxon>
        <taxon>Azospirillum</taxon>
    </lineage>
</organism>
<dbReference type="NCBIfam" id="TIGR00260">
    <property type="entry name" value="thrC"/>
    <property type="match status" value="1"/>
</dbReference>
<evidence type="ECO:0000313" key="16">
    <source>
        <dbReference type="Proteomes" id="UP000277007"/>
    </source>
</evidence>
<comment type="caution">
    <text evidence="15">The sequence shown here is derived from an EMBL/GenBank/DDBJ whole genome shotgun (WGS) entry which is preliminary data.</text>
</comment>
<comment type="similarity">
    <text evidence="3">Belongs to the threonine synthase family.</text>
</comment>
<name>A0A431VIG9_9PROT</name>
<dbReference type="OrthoDB" id="9763107at2"/>